<protein>
    <recommendedName>
        <fullName evidence="6">Der GTPase-activating protein YihI</fullName>
    </recommendedName>
</protein>
<dbReference type="EMBL" id="JPER01000003">
    <property type="protein sequence ID" value="KFZ30884.1"/>
    <property type="molecule type" value="Genomic_DNA"/>
</dbReference>
<accession>A0A094IYK9</accession>
<keyword evidence="1" id="KW-0343">GTPase activation</keyword>
<organism evidence="4 5">
    <name type="scientific">Pseudidiomarina salinarum</name>
    <dbReference type="NCBI Taxonomy" id="435908"/>
    <lineage>
        <taxon>Bacteria</taxon>
        <taxon>Pseudomonadati</taxon>
        <taxon>Pseudomonadota</taxon>
        <taxon>Gammaproteobacteria</taxon>
        <taxon>Alteromonadales</taxon>
        <taxon>Idiomarinaceae</taxon>
        <taxon>Pseudidiomarina</taxon>
    </lineage>
</organism>
<dbReference type="NCBIfam" id="NF003560">
    <property type="entry name" value="PRK05244.1-1"/>
    <property type="match status" value="1"/>
</dbReference>
<comment type="caution">
    <text evidence="4">The sequence shown here is derived from an EMBL/GenBank/DDBJ whole genome shotgun (WGS) entry which is preliminary data.</text>
</comment>
<evidence type="ECO:0000313" key="5">
    <source>
        <dbReference type="Proteomes" id="UP000054363"/>
    </source>
</evidence>
<proteinExistence type="predicted"/>
<sequence length="159" mass="17810">MTRRKKTRKTGPLAASQKPKSELDRTPTASKVTPGKGRKPGSRMNELSEATRRKLSASQKSQQDPRIGSKKPVELVSSVTAAVTPKPKQKAFDEEAAFAELQALENDPRLQSLLERLDQEEELSDADLRYVDERTERFSQLAGQLGIDVNDDDEWEDDD</sequence>
<dbReference type="eggNOG" id="COG3078">
    <property type="taxonomic scope" value="Bacteria"/>
</dbReference>
<dbReference type="GO" id="GO:0042254">
    <property type="term" value="P:ribosome biogenesis"/>
    <property type="evidence" value="ECO:0007669"/>
    <property type="project" value="UniProtKB-KW"/>
</dbReference>
<dbReference type="RefSeq" id="WP_034775404.1">
    <property type="nucleotide sequence ID" value="NZ_JPER01000003.1"/>
</dbReference>
<dbReference type="OrthoDB" id="5677577at2"/>
<name>A0A094IYK9_9GAMM</name>
<feature type="region of interest" description="Disordered" evidence="3">
    <location>
        <begin position="1"/>
        <end position="72"/>
    </location>
</feature>
<gene>
    <name evidence="4" type="ORF">IDSA_07345</name>
</gene>
<dbReference type="AlphaFoldDB" id="A0A094IYK9"/>
<reference evidence="4 5" key="1">
    <citation type="submission" date="2014-06" db="EMBL/GenBank/DDBJ databases">
        <title>The draft genome sequence of Idiomarina salinarum ISL-52.</title>
        <authorList>
            <person name="Du J."/>
            <person name="Shao Z."/>
        </authorList>
    </citation>
    <scope>NUCLEOTIDE SEQUENCE [LARGE SCALE GENOMIC DNA]</scope>
    <source>
        <strain evidence="4 5">ISL-52</strain>
    </source>
</reference>
<keyword evidence="2" id="KW-0690">Ribosome biogenesis</keyword>
<dbReference type="Pfam" id="PF04220">
    <property type="entry name" value="YihI"/>
    <property type="match status" value="1"/>
</dbReference>
<evidence type="ECO:0008006" key="6">
    <source>
        <dbReference type="Google" id="ProtNLM"/>
    </source>
</evidence>
<dbReference type="STRING" id="435908.IDSA_07345"/>
<evidence type="ECO:0000256" key="2">
    <source>
        <dbReference type="ARBA" id="ARBA00022517"/>
    </source>
</evidence>
<evidence type="ECO:0000313" key="4">
    <source>
        <dbReference type="EMBL" id="KFZ30884.1"/>
    </source>
</evidence>
<dbReference type="GO" id="GO:0005096">
    <property type="term" value="F:GTPase activator activity"/>
    <property type="evidence" value="ECO:0007669"/>
    <property type="project" value="UniProtKB-KW"/>
</dbReference>
<dbReference type="Proteomes" id="UP000054363">
    <property type="component" value="Unassembled WGS sequence"/>
</dbReference>
<keyword evidence="5" id="KW-1185">Reference proteome</keyword>
<evidence type="ECO:0000256" key="3">
    <source>
        <dbReference type="SAM" id="MobiDB-lite"/>
    </source>
</evidence>
<evidence type="ECO:0000256" key="1">
    <source>
        <dbReference type="ARBA" id="ARBA00022468"/>
    </source>
</evidence>
<dbReference type="InterPro" id="IPR007336">
    <property type="entry name" value="YihI"/>
</dbReference>